<dbReference type="PANTHER" id="PTHR24305:SF166">
    <property type="entry name" value="CYTOCHROME P450 12A4, MITOCHONDRIAL-RELATED"/>
    <property type="match status" value="1"/>
</dbReference>
<dbReference type="Gene3D" id="1.10.630.10">
    <property type="entry name" value="Cytochrome P450"/>
    <property type="match status" value="1"/>
</dbReference>
<evidence type="ECO:0000256" key="2">
    <source>
        <dbReference type="ARBA" id="ARBA00010617"/>
    </source>
</evidence>
<keyword evidence="3 7" id="KW-0349">Heme</keyword>
<dbReference type="GO" id="GO:0016705">
    <property type="term" value="F:oxidoreductase activity, acting on paired donors, with incorporation or reduction of molecular oxygen"/>
    <property type="evidence" value="ECO:0007669"/>
    <property type="project" value="InterPro"/>
</dbReference>
<organism evidence="9 10">
    <name type="scientific">Ophiocordyceps unilateralis</name>
    <name type="common">Zombie-ant fungus</name>
    <name type="synonym">Torrubia unilateralis</name>
    <dbReference type="NCBI Taxonomy" id="268505"/>
    <lineage>
        <taxon>Eukaryota</taxon>
        <taxon>Fungi</taxon>
        <taxon>Dikarya</taxon>
        <taxon>Ascomycota</taxon>
        <taxon>Pezizomycotina</taxon>
        <taxon>Sordariomycetes</taxon>
        <taxon>Hypocreomycetidae</taxon>
        <taxon>Hypocreales</taxon>
        <taxon>Ophiocordycipitaceae</taxon>
        <taxon>Ophiocordyceps</taxon>
    </lineage>
</organism>
<dbReference type="PANTHER" id="PTHR24305">
    <property type="entry name" value="CYTOCHROME P450"/>
    <property type="match status" value="1"/>
</dbReference>
<dbReference type="EMBL" id="LAZP02000032">
    <property type="protein sequence ID" value="PFH62336.1"/>
    <property type="molecule type" value="Genomic_DNA"/>
</dbReference>
<dbReference type="GO" id="GO:0004497">
    <property type="term" value="F:monooxygenase activity"/>
    <property type="evidence" value="ECO:0007669"/>
    <property type="project" value="UniProtKB-KW"/>
</dbReference>
<comment type="cofactor">
    <cofactor evidence="1 7">
        <name>heme</name>
        <dbReference type="ChEBI" id="CHEBI:30413"/>
    </cofactor>
</comment>
<reference evidence="9 10" key="2">
    <citation type="journal article" date="2017" name="Sci. Rep.">
        <title>Ant-infecting Ophiocordyceps genomes reveal a high diversity of potential behavioral manipulation genes and a possible major role for enterotoxins.</title>
        <authorList>
            <person name="de Bekker C."/>
            <person name="Ohm R.A."/>
            <person name="Evans H.C."/>
            <person name="Brachmann A."/>
            <person name="Hughes D.P."/>
        </authorList>
    </citation>
    <scope>NUCLEOTIDE SEQUENCE [LARGE SCALE GENOMIC DNA]</scope>
    <source>
        <strain evidence="9 10">SC16a</strain>
    </source>
</reference>
<dbReference type="InterPro" id="IPR050121">
    <property type="entry name" value="Cytochrome_P450_monoxygenase"/>
</dbReference>
<evidence type="ECO:0000256" key="6">
    <source>
        <dbReference type="ARBA" id="ARBA00023033"/>
    </source>
</evidence>
<evidence type="ECO:0000313" key="10">
    <source>
        <dbReference type="Proteomes" id="UP000037136"/>
    </source>
</evidence>
<evidence type="ECO:0008006" key="11">
    <source>
        <dbReference type="Google" id="ProtNLM"/>
    </source>
</evidence>
<dbReference type="OrthoDB" id="1470350at2759"/>
<sequence>MAIPWRQMTAAAVAGDACLLLMLQVRSREVLVETFAILWLMQLVAWGIWHMYLYPHYASPLRHLPQPKDGHWLYGHRSGLHPGDIGVDARKWVNSIKHDNFIRYLDFFNSETLLVTSPRAISDILVSNNYNFPRSFVSRNLVGRYTGYGIGVAMGDEHKAQRRKLIPAFSLKVIRPLYPVFWAKGEETVMAMTAAAESSNSIIDIHSWALRCAIDVIGIASMGVDFGAVLDDNPPLPRAYEQLTAGSWQDGLLLLLEMVVSKETVSRLPLRRSREIDESLTLIHAACHGGIRITKKALEAGTLTRPNICSVGLEAGFSDELMVEQLTTALFGGQHAISKTLTAAVYSLSCFPEKQQRLRDELRSHLPQFYRSDSCHRPSYADIDGLPYLEAVVKEVLRKHGTGTSSREAKCDVIVQGVHIPRGTAIKLATHATSVDPELWGEDAAEFRPERWLVAAAAAANDDSGVANGAGRDAKIGGASSNYAFLPFMHGPQQCIAARFAQAEVACLLAAWFGRLEFGLADEALRDEGRLGRRPMESEMLVRVRAV</sequence>
<feature type="binding site" description="axial binding residue" evidence="7">
    <location>
        <position position="495"/>
    </location>
    <ligand>
        <name>heme</name>
        <dbReference type="ChEBI" id="CHEBI:30413"/>
    </ligand>
    <ligandPart>
        <name>Fe</name>
        <dbReference type="ChEBI" id="CHEBI:18248"/>
    </ligandPart>
</feature>
<keyword evidence="8" id="KW-0812">Transmembrane</keyword>
<dbReference type="SUPFAM" id="SSF48264">
    <property type="entry name" value="Cytochrome P450"/>
    <property type="match status" value="1"/>
</dbReference>
<gene>
    <name evidence="9" type="ORF">XA68_14063</name>
</gene>
<dbReference type="Proteomes" id="UP000037136">
    <property type="component" value="Unassembled WGS sequence"/>
</dbReference>
<name>A0A2A9PNF1_OPHUN</name>
<dbReference type="GO" id="GO:0005506">
    <property type="term" value="F:iron ion binding"/>
    <property type="evidence" value="ECO:0007669"/>
    <property type="project" value="InterPro"/>
</dbReference>
<evidence type="ECO:0000313" key="9">
    <source>
        <dbReference type="EMBL" id="PFH62336.1"/>
    </source>
</evidence>
<dbReference type="InterPro" id="IPR001128">
    <property type="entry name" value="Cyt_P450"/>
</dbReference>
<dbReference type="STRING" id="268505.A0A2A9PNF1"/>
<keyword evidence="8" id="KW-0472">Membrane</keyword>
<reference evidence="9 10" key="1">
    <citation type="journal article" date="2015" name="BMC Genomics">
        <title>Gene expression during zombie ant biting behavior reflects the complexity underlying fungal parasitic behavioral manipulation.</title>
        <authorList>
            <person name="de Bekker C."/>
            <person name="Ohm R.A."/>
            <person name="Loreto R.G."/>
            <person name="Sebastian A."/>
            <person name="Albert I."/>
            <person name="Merrow M."/>
            <person name="Brachmann A."/>
            <person name="Hughes D.P."/>
        </authorList>
    </citation>
    <scope>NUCLEOTIDE SEQUENCE [LARGE SCALE GENOMIC DNA]</scope>
    <source>
        <strain evidence="9 10">SC16a</strain>
    </source>
</reference>
<dbReference type="InterPro" id="IPR036396">
    <property type="entry name" value="Cyt_P450_sf"/>
</dbReference>
<evidence type="ECO:0000256" key="1">
    <source>
        <dbReference type="ARBA" id="ARBA00001971"/>
    </source>
</evidence>
<dbReference type="Pfam" id="PF00067">
    <property type="entry name" value="p450"/>
    <property type="match status" value="1"/>
</dbReference>
<evidence type="ECO:0000256" key="4">
    <source>
        <dbReference type="ARBA" id="ARBA00022723"/>
    </source>
</evidence>
<evidence type="ECO:0000256" key="8">
    <source>
        <dbReference type="SAM" id="Phobius"/>
    </source>
</evidence>
<proteinExistence type="inferred from homology"/>
<keyword evidence="5 7" id="KW-0408">Iron</keyword>
<keyword evidence="4 7" id="KW-0479">Metal-binding</keyword>
<keyword evidence="8" id="KW-1133">Transmembrane helix</keyword>
<dbReference type="AlphaFoldDB" id="A0A2A9PNF1"/>
<accession>A0A2A9PNF1</accession>
<comment type="caution">
    <text evidence="9">The sequence shown here is derived from an EMBL/GenBank/DDBJ whole genome shotgun (WGS) entry which is preliminary data.</text>
</comment>
<dbReference type="InterPro" id="IPR002403">
    <property type="entry name" value="Cyt_P450_E_grp-IV"/>
</dbReference>
<feature type="transmembrane region" description="Helical" evidence="8">
    <location>
        <begin position="37"/>
        <end position="54"/>
    </location>
</feature>
<evidence type="ECO:0000256" key="5">
    <source>
        <dbReference type="ARBA" id="ARBA00023004"/>
    </source>
</evidence>
<evidence type="ECO:0000256" key="3">
    <source>
        <dbReference type="ARBA" id="ARBA00022617"/>
    </source>
</evidence>
<evidence type="ECO:0000256" key="7">
    <source>
        <dbReference type="PIRSR" id="PIRSR602403-1"/>
    </source>
</evidence>
<dbReference type="PRINTS" id="PR00465">
    <property type="entry name" value="EP450IV"/>
</dbReference>
<dbReference type="GO" id="GO:0020037">
    <property type="term" value="F:heme binding"/>
    <property type="evidence" value="ECO:0007669"/>
    <property type="project" value="InterPro"/>
</dbReference>
<keyword evidence="6" id="KW-0560">Oxidoreductase</keyword>
<keyword evidence="10" id="KW-1185">Reference proteome</keyword>
<keyword evidence="6" id="KW-0503">Monooxygenase</keyword>
<comment type="similarity">
    <text evidence="2">Belongs to the cytochrome P450 family.</text>
</comment>
<protein>
    <recommendedName>
        <fullName evidence="11">Cytochrome P450</fullName>
    </recommendedName>
</protein>